<keyword evidence="4 5" id="KW-0963">Cytoplasm</keyword>
<dbReference type="GO" id="GO:0005829">
    <property type="term" value="C:cytosol"/>
    <property type="evidence" value="ECO:0007669"/>
    <property type="project" value="TreeGrafter"/>
</dbReference>
<dbReference type="PIRSF" id="PIRSF016550">
    <property type="entry name" value="Rab_ger_ger_transf_A_euk"/>
    <property type="match status" value="1"/>
</dbReference>
<comment type="similarity">
    <text evidence="2 5">Belongs to the Rab GDI family.</text>
</comment>
<accession>A0A167NV94</accession>
<dbReference type="InterPro" id="IPR001738">
    <property type="entry name" value="Rab_escort"/>
</dbReference>
<dbReference type="GO" id="GO:0006886">
    <property type="term" value="P:intracellular protein transport"/>
    <property type="evidence" value="ECO:0007669"/>
    <property type="project" value="InterPro"/>
</dbReference>
<evidence type="ECO:0000256" key="1">
    <source>
        <dbReference type="ARBA" id="ARBA00004496"/>
    </source>
</evidence>
<sequence length="590" mass="65934">MSNENLQLEETHFDVIVLGTGLVESITAGSLARAGQKVLHLDSNPFYGSNWSVFGFRELLEWSESAQNSNEDPNIPSHTKSPVDAETFTIEYEKSCRENFKNVEFCLYGSRDTESPVLFDQQSNTTQELLTVAIETQLEDILKKAIAKDRDIVKSFIKKEAIELAGEKHPVDLSQSIAKLHVLYSALSVSRSYNLDMAPKLLSCQGELIETLIHSGVGRYLEFKSVDDIFVFDDKTKGLEKVPSSKEDVFTNKAISLIDKRKLMKFLMYAVHYEDDETLLQESKEIPYVQFLEKNFKITGKLQTAIIYAIALSDINTLAKDGLDRTKSFMTSIGRFGRGGYLCPLYGGGSEIAQAFCRVCAVYGGIYILNHPVEKFCTEKGTGECIGVVTVDGQTFHSKTMIAGVDYLSPRWLPPASSLETWVARAILVTESPLNIKSTEETNAGLGYSLFPTNSEAGNTYAPIFMLHQNQETMTCPNNQYVTYLWTNCGKQHTSNNSLQKAISILLERSSESEEISFVKPLFAVYYHQRVRSIHTEGWNLPTNVIGCSTPNGSLDFEDAATEAHAIFRRCTPEGTEFLPPNEQDVETED</sequence>
<dbReference type="Pfam" id="PF00996">
    <property type="entry name" value="GDI"/>
    <property type="match status" value="2"/>
</dbReference>
<dbReference type="VEuPathDB" id="FungiDB:PHYBLDRAFT_180189"/>
<dbReference type="PANTHER" id="PTHR11787">
    <property type="entry name" value="RAB GDP-DISSOCIATION INHIBITOR"/>
    <property type="match status" value="1"/>
</dbReference>
<dbReference type="InParanoid" id="A0A167NV94"/>
<dbReference type="GO" id="GO:0005634">
    <property type="term" value="C:nucleus"/>
    <property type="evidence" value="ECO:0007669"/>
    <property type="project" value="TreeGrafter"/>
</dbReference>
<dbReference type="SUPFAM" id="SSF54373">
    <property type="entry name" value="FAD-linked reductases, C-terminal domain"/>
    <property type="match status" value="1"/>
</dbReference>
<organism evidence="6 7">
    <name type="scientific">Phycomyces blakesleeanus (strain ATCC 8743b / DSM 1359 / FGSC 10004 / NBRC 33097 / NRRL 1555)</name>
    <dbReference type="NCBI Taxonomy" id="763407"/>
    <lineage>
        <taxon>Eukaryota</taxon>
        <taxon>Fungi</taxon>
        <taxon>Fungi incertae sedis</taxon>
        <taxon>Mucoromycota</taxon>
        <taxon>Mucoromycotina</taxon>
        <taxon>Mucoromycetes</taxon>
        <taxon>Mucorales</taxon>
        <taxon>Phycomycetaceae</taxon>
        <taxon>Phycomyces</taxon>
    </lineage>
</organism>
<keyword evidence="7" id="KW-1185">Reference proteome</keyword>
<protein>
    <recommendedName>
        <fullName evidence="5">Rab escort protein 1</fullName>
    </recommendedName>
</protein>
<gene>
    <name evidence="6" type="ORF">PHYBLDRAFT_180189</name>
</gene>
<dbReference type="Gene3D" id="3.50.50.60">
    <property type="entry name" value="FAD/NAD(P)-binding domain"/>
    <property type="match status" value="2"/>
</dbReference>
<dbReference type="InterPro" id="IPR018203">
    <property type="entry name" value="GDP_dissociation_inhibitor"/>
</dbReference>
<dbReference type="Gene3D" id="3.30.519.10">
    <property type="entry name" value="Guanine Nucleotide Dissociation Inhibitor, domain 2"/>
    <property type="match status" value="1"/>
</dbReference>
<evidence type="ECO:0000313" key="6">
    <source>
        <dbReference type="EMBL" id="OAD76684.1"/>
    </source>
</evidence>
<dbReference type="PRINTS" id="PR00891">
    <property type="entry name" value="RABGDIREP"/>
</dbReference>
<dbReference type="FunFam" id="1.10.405.10:FF:000003">
    <property type="entry name" value="Rab proteins geranylgeranyltransferase component A"/>
    <property type="match status" value="1"/>
</dbReference>
<keyword evidence="3 5" id="KW-0343">GTPase activation</keyword>
<dbReference type="GO" id="GO:0005968">
    <property type="term" value="C:Rab-protein geranylgeranyltransferase complex"/>
    <property type="evidence" value="ECO:0007669"/>
    <property type="project" value="UniProtKB-UniRule"/>
</dbReference>
<evidence type="ECO:0000256" key="5">
    <source>
        <dbReference type="PIRNR" id="PIRNR016550"/>
    </source>
</evidence>
<dbReference type="Proteomes" id="UP000077315">
    <property type="component" value="Unassembled WGS sequence"/>
</dbReference>
<comment type="subcellular location">
    <subcellularLocation>
        <location evidence="1 5">Cytoplasm</location>
    </subcellularLocation>
</comment>
<dbReference type="STRING" id="763407.A0A167NV94"/>
<name>A0A167NV94_PHYB8</name>
<dbReference type="OrthoDB" id="9446342at2759"/>
<dbReference type="GO" id="GO:0005092">
    <property type="term" value="F:GDP-dissociation inhibitor activity"/>
    <property type="evidence" value="ECO:0007669"/>
    <property type="project" value="InterPro"/>
</dbReference>
<dbReference type="AlphaFoldDB" id="A0A167NV94"/>
<dbReference type="GO" id="GO:0005096">
    <property type="term" value="F:GTPase activator activity"/>
    <property type="evidence" value="ECO:0007669"/>
    <property type="project" value="UniProtKB-UniRule"/>
</dbReference>
<reference evidence="7" key="1">
    <citation type="submission" date="2015-06" db="EMBL/GenBank/DDBJ databases">
        <title>Expansion of signal transduction pathways in fungi by whole-genome duplication.</title>
        <authorList>
            <consortium name="DOE Joint Genome Institute"/>
            <person name="Corrochano L.M."/>
            <person name="Kuo A."/>
            <person name="Marcet-Houben M."/>
            <person name="Polaino S."/>
            <person name="Salamov A."/>
            <person name="Villalobos J.M."/>
            <person name="Alvarez M.I."/>
            <person name="Avalos J."/>
            <person name="Benito E.P."/>
            <person name="Benoit I."/>
            <person name="Burger G."/>
            <person name="Camino L.P."/>
            <person name="Canovas D."/>
            <person name="Cerda-Olmedo E."/>
            <person name="Cheng J.-F."/>
            <person name="Dominguez A."/>
            <person name="Elias M."/>
            <person name="Eslava A.P."/>
            <person name="Glaser F."/>
            <person name="Grimwood J."/>
            <person name="Gutierrez G."/>
            <person name="Heitman J."/>
            <person name="Henrissat B."/>
            <person name="Iturriaga E.A."/>
            <person name="Lang B.F."/>
            <person name="Lavin J.L."/>
            <person name="Lee S."/>
            <person name="Li W."/>
            <person name="Lindquist E."/>
            <person name="Lopez-Garcia S."/>
            <person name="Luque E.M."/>
            <person name="Marcos A.T."/>
            <person name="Martin J."/>
            <person name="McCluskey K."/>
            <person name="Medina H.R."/>
            <person name="Miralles-Duran A."/>
            <person name="Miyazaki A."/>
            <person name="Munoz-Torres E."/>
            <person name="Oguiza J.A."/>
            <person name="Ohm R."/>
            <person name="Olmedo M."/>
            <person name="Orejas M."/>
            <person name="Ortiz-Castellanos L."/>
            <person name="Pisabarro A.G."/>
            <person name="Rodriguez-Romero J."/>
            <person name="Ruiz-Herrera J."/>
            <person name="Ruiz-Vazquez R."/>
            <person name="Sanz C."/>
            <person name="Schackwitz W."/>
            <person name="Schmutz J."/>
            <person name="Shahriari M."/>
            <person name="Shelest E."/>
            <person name="Silva-Franco F."/>
            <person name="Soanes D."/>
            <person name="Syed K."/>
            <person name="Tagua V.G."/>
            <person name="Talbot N.J."/>
            <person name="Thon M."/>
            <person name="De vries R.P."/>
            <person name="Wiebenga A."/>
            <person name="Yadav J.S."/>
            <person name="Braun E.L."/>
            <person name="Baker S."/>
            <person name="Garre V."/>
            <person name="Horwitz B."/>
            <person name="Torres-Martinez S."/>
            <person name="Idnurm A."/>
            <person name="Herrera-Estrella A."/>
            <person name="Gabaldon T."/>
            <person name="Grigoriev I.V."/>
        </authorList>
    </citation>
    <scope>NUCLEOTIDE SEQUENCE [LARGE SCALE GENOMIC DNA]</scope>
    <source>
        <strain evidence="7">NRRL 1555(-)</strain>
    </source>
</reference>
<dbReference type="GO" id="GO:0016192">
    <property type="term" value="P:vesicle-mediated transport"/>
    <property type="evidence" value="ECO:0007669"/>
    <property type="project" value="TreeGrafter"/>
</dbReference>
<evidence type="ECO:0000256" key="2">
    <source>
        <dbReference type="ARBA" id="ARBA00005593"/>
    </source>
</evidence>
<dbReference type="GeneID" id="28999182"/>
<dbReference type="InterPro" id="IPR036188">
    <property type="entry name" value="FAD/NAD-bd_sf"/>
</dbReference>
<dbReference type="RefSeq" id="XP_018294724.1">
    <property type="nucleotide sequence ID" value="XM_018438276.1"/>
</dbReference>
<dbReference type="GO" id="GO:0007264">
    <property type="term" value="P:small GTPase-mediated signal transduction"/>
    <property type="evidence" value="ECO:0007669"/>
    <property type="project" value="UniProtKB-UniRule"/>
</dbReference>
<evidence type="ECO:0000313" key="7">
    <source>
        <dbReference type="Proteomes" id="UP000077315"/>
    </source>
</evidence>
<dbReference type="PANTHER" id="PTHR11787:SF4">
    <property type="entry name" value="CHM, RAB ESCORT PROTEIN 1"/>
    <property type="match status" value="1"/>
</dbReference>
<evidence type="ECO:0000256" key="3">
    <source>
        <dbReference type="ARBA" id="ARBA00022468"/>
    </source>
</evidence>
<dbReference type="SUPFAM" id="SSF51905">
    <property type="entry name" value="FAD/NAD(P)-binding domain"/>
    <property type="match status" value="1"/>
</dbReference>
<evidence type="ECO:0000256" key="4">
    <source>
        <dbReference type="ARBA" id="ARBA00022490"/>
    </source>
</evidence>
<dbReference type="FunCoup" id="A0A167NV94">
    <property type="interactions" value="159"/>
</dbReference>
<proteinExistence type="inferred from homology"/>
<comment type="function">
    <text evidence="5">Substrate-binding subunit of the Rab geranylgeranyltransferase (GGTase) complex. Binds unprenylated Rab proteins.</text>
</comment>
<dbReference type="EMBL" id="KV440975">
    <property type="protein sequence ID" value="OAD76684.1"/>
    <property type="molecule type" value="Genomic_DNA"/>
</dbReference>